<evidence type="ECO:0000313" key="1">
    <source>
        <dbReference type="EMBL" id="CAE7401844.1"/>
    </source>
</evidence>
<feature type="non-terminal residue" evidence="1">
    <location>
        <position position="418"/>
    </location>
</feature>
<keyword evidence="2" id="KW-1185">Reference proteome</keyword>
<feature type="non-terminal residue" evidence="1">
    <location>
        <position position="1"/>
    </location>
</feature>
<dbReference type="Proteomes" id="UP000649617">
    <property type="component" value="Unassembled WGS sequence"/>
</dbReference>
<dbReference type="EMBL" id="CAJNIZ010017690">
    <property type="protein sequence ID" value="CAE7401844.1"/>
    <property type="molecule type" value="Genomic_DNA"/>
</dbReference>
<dbReference type="AlphaFoldDB" id="A0A812QSE6"/>
<proteinExistence type="predicted"/>
<organism evidence="1 2">
    <name type="scientific">Symbiodinium pilosum</name>
    <name type="common">Dinoflagellate</name>
    <dbReference type="NCBI Taxonomy" id="2952"/>
    <lineage>
        <taxon>Eukaryota</taxon>
        <taxon>Sar</taxon>
        <taxon>Alveolata</taxon>
        <taxon>Dinophyceae</taxon>
        <taxon>Suessiales</taxon>
        <taxon>Symbiodiniaceae</taxon>
        <taxon>Symbiodinium</taxon>
    </lineage>
</organism>
<protein>
    <submittedName>
        <fullName evidence="1">Uncharacterized protein</fullName>
    </submittedName>
</protein>
<sequence>VSGTVVAKHVAFAQRLGVLFELKPITTPVMTAVLKIGPQLTDHAKEVLQSIALKHGQDMLMDGYSKLLRAVYCLQRYEQPEGCTHTLFEIFVESCLTAVAREQLRVDFFKTNNIGGESKKDSKPGFADLVAARASTIGTIQSFLKQVSRDAAREELLLVWKNFESPFAYHNQFPVVDPNATMPDGDEVVKTPMQIFCKGKTKIAVQLATLGYDGEYDADFLVLSTFYTKIQATIMAPQENEKKLSLVGAVWDLFKMIELATTVVGVTEDTPSAGLRTLAKANSLGGEEEDPFLKKKQEERKEAWRSATKARKRFCQFSVWKDLASTTETVAKSLIANVKVDPGKKHRLVVMSLDLLCESETNPWTEVFEAKPTGMKFESRLEWLLKQTQPGDILLVFDGRSRAGRKHVESQVAKSASP</sequence>
<reference evidence="1" key="1">
    <citation type="submission" date="2021-02" db="EMBL/GenBank/DDBJ databases">
        <authorList>
            <person name="Dougan E. K."/>
            <person name="Rhodes N."/>
            <person name="Thang M."/>
            <person name="Chan C."/>
        </authorList>
    </citation>
    <scope>NUCLEOTIDE SEQUENCE</scope>
</reference>
<evidence type="ECO:0000313" key="2">
    <source>
        <dbReference type="Proteomes" id="UP000649617"/>
    </source>
</evidence>
<comment type="caution">
    <text evidence="1">The sequence shown here is derived from an EMBL/GenBank/DDBJ whole genome shotgun (WGS) entry which is preliminary data.</text>
</comment>
<dbReference type="OrthoDB" id="420163at2759"/>
<gene>
    <name evidence="1" type="ORF">SPIL2461_LOCUS9913</name>
</gene>
<accession>A0A812QSE6</accession>
<name>A0A812QSE6_SYMPI</name>